<feature type="compositionally biased region" description="Basic and acidic residues" evidence="4">
    <location>
        <begin position="343"/>
        <end position="360"/>
    </location>
</feature>
<evidence type="ECO:0000313" key="5">
    <source>
        <dbReference type="EMBL" id="GFH61460.1"/>
    </source>
</evidence>
<reference evidence="5 6" key="1">
    <citation type="journal article" date="2021" name="Sci. Rep.">
        <title>The genome of the diatom Chaetoceros tenuissimus carries an ancient integrated fragment of an extant virus.</title>
        <authorList>
            <person name="Hongo Y."/>
            <person name="Kimura K."/>
            <person name="Takaki Y."/>
            <person name="Yoshida Y."/>
            <person name="Baba S."/>
            <person name="Kobayashi G."/>
            <person name="Nagasaki K."/>
            <person name="Hano T."/>
            <person name="Tomaru Y."/>
        </authorList>
    </citation>
    <scope>NUCLEOTIDE SEQUENCE [LARGE SCALE GENOMIC DNA]</scope>
    <source>
        <strain evidence="5 6">NIES-3715</strain>
    </source>
</reference>
<evidence type="ECO:0000256" key="1">
    <source>
        <dbReference type="ARBA" id="ARBA00022490"/>
    </source>
</evidence>
<dbReference type="CDD" id="cd02440">
    <property type="entry name" value="AdoMet_MTases"/>
    <property type="match status" value="1"/>
</dbReference>
<protein>
    <recommendedName>
        <fullName evidence="7">Ribosomal RNA small subunit methyltransferase G</fullName>
    </recommendedName>
</protein>
<evidence type="ECO:0000256" key="4">
    <source>
        <dbReference type="SAM" id="MobiDB-lite"/>
    </source>
</evidence>
<keyword evidence="1" id="KW-0963">Cytoplasm</keyword>
<organism evidence="5 6">
    <name type="scientific">Chaetoceros tenuissimus</name>
    <dbReference type="NCBI Taxonomy" id="426638"/>
    <lineage>
        <taxon>Eukaryota</taxon>
        <taxon>Sar</taxon>
        <taxon>Stramenopiles</taxon>
        <taxon>Ochrophyta</taxon>
        <taxon>Bacillariophyta</taxon>
        <taxon>Coscinodiscophyceae</taxon>
        <taxon>Chaetocerotophycidae</taxon>
        <taxon>Chaetocerotales</taxon>
        <taxon>Chaetocerotaceae</taxon>
        <taxon>Chaetoceros</taxon>
    </lineage>
</organism>
<evidence type="ECO:0000256" key="3">
    <source>
        <dbReference type="ARBA" id="ARBA00022679"/>
    </source>
</evidence>
<dbReference type="PANTHER" id="PTHR31760:SF0">
    <property type="entry name" value="S-ADENOSYL-L-METHIONINE-DEPENDENT METHYLTRANSFERASES SUPERFAMILY PROTEIN"/>
    <property type="match status" value="1"/>
</dbReference>
<dbReference type="AlphaFoldDB" id="A0AAD3HF83"/>
<gene>
    <name evidence="5" type="ORF">CTEN210_17936</name>
</gene>
<dbReference type="EMBL" id="BLLK01000074">
    <property type="protein sequence ID" value="GFH61460.1"/>
    <property type="molecule type" value="Genomic_DNA"/>
</dbReference>
<proteinExistence type="inferred from homology"/>
<dbReference type="SUPFAM" id="SSF53335">
    <property type="entry name" value="S-adenosyl-L-methionine-dependent methyltransferases"/>
    <property type="match status" value="1"/>
</dbReference>
<keyword evidence="6" id="KW-1185">Reference proteome</keyword>
<keyword evidence="3" id="KW-0808">Transferase</keyword>
<accession>A0AAD3HF83</accession>
<evidence type="ECO:0000313" key="6">
    <source>
        <dbReference type="Proteomes" id="UP001054902"/>
    </source>
</evidence>
<dbReference type="GO" id="GO:0070043">
    <property type="term" value="F:rRNA (guanine-N7-)-methyltransferase activity"/>
    <property type="evidence" value="ECO:0007669"/>
    <property type="project" value="TreeGrafter"/>
</dbReference>
<dbReference type="PANTHER" id="PTHR31760">
    <property type="entry name" value="S-ADENOSYL-L-METHIONINE-DEPENDENT METHYLTRANSFERASES SUPERFAMILY PROTEIN"/>
    <property type="match status" value="1"/>
</dbReference>
<dbReference type="Gene3D" id="3.40.50.150">
    <property type="entry name" value="Vaccinia Virus protein VP39"/>
    <property type="match status" value="1"/>
</dbReference>
<sequence length="360" mass="39810">MHPTCAFSTTSMLSTVTVTPRTYNYAPVAVPKSFSSHSKELKMILDPFTDERSTSMDYALDPYSTEARQVTKRLGITDDQHETLSKHAELVVEWNDRLNLISRKDCTVEVVFGRHILPSLALAALDDFPLEKETYEAASAPKAKIADIGTGGGFPGVPLAIIYPESDFLLVDSVGKKLKAIEEMVTELGLTNVKTHHGRAEEIVDDPINGRKQKNSFDIVVGRSVSALPRFCFWIQDLLKKKGKDGSDEGRLVYIIGGEVEKSVTSRLIADHAIDDLLGCEGTSDKRTLIVGASDVLKIAKESGEKKQKRSGNKSNKNKNIKAKTNNDGEWRNSRGGWGNKDNTGKKERGYENFKRYGTD</sequence>
<name>A0AAD3HF83_9STRA</name>
<dbReference type="Pfam" id="PF02527">
    <property type="entry name" value="GidB"/>
    <property type="match status" value="1"/>
</dbReference>
<evidence type="ECO:0000256" key="2">
    <source>
        <dbReference type="ARBA" id="ARBA00022552"/>
    </source>
</evidence>
<dbReference type="GO" id="GO:0005829">
    <property type="term" value="C:cytosol"/>
    <property type="evidence" value="ECO:0007669"/>
    <property type="project" value="TreeGrafter"/>
</dbReference>
<keyword evidence="2" id="KW-0698">rRNA processing</keyword>
<dbReference type="Proteomes" id="UP001054902">
    <property type="component" value="Unassembled WGS sequence"/>
</dbReference>
<evidence type="ECO:0008006" key="7">
    <source>
        <dbReference type="Google" id="ProtNLM"/>
    </source>
</evidence>
<feature type="region of interest" description="Disordered" evidence="4">
    <location>
        <begin position="302"/>
        <end position="360"/>
    </location>
</feature>
<dbReference type="InterPro" id="IPR003682">
    <property type="entry name" value="rRNA_ssu_MeTfrase_G"/>
</dbReference>
<dbReference type="HAMAP" id="MF_00074">
    <property type="entry name" value="16SrRNA_methyltr_G"/>
    <property type="match status" value="1"/>
</dbReference>
<feature type="compositionally biased region" description="Basic residues" evidence="4">
    <location>
        <begin position="307"/>
        <end position="322"/>
    </location>
</feature>
<comment type="caution">
    <text evidence="5">The sequence shown here is derived from an EMBL/GenBank/DDBJ whole genome shotgun (WGS) entry which is preliminary data.</text>
</comment>
<dbReference type="InterPro" id="IPR029063">
    <property type="entry name" value="SAM-dependent_MTases_sf"/>
</dbReference>